<protein>
    <recommendedName>
        <fullName evidence="2 3">Small ribosomal subunit protein bS6</fullName>
    </recommendedName>
</protein>
<feature type="compositionally biased region" description="Basic and acidic residues" evidence="4">
    <location>
        <begin position="239"/>
        <end position="259"/>
    </location>
</feature>
<dbReference type="GO" id="GO:0005840">
    <property type="term" value="C:ribosome"/>
    <property type="evidence" value="ECO:0007669"/>
    <property type="project" value="UniProtKB-KW"/>
</dbReference>
<evidence type="ECO:0000313" key="5">
    <source>
        <dbReference type="EMBL" id="OGD63051.1"/>
    </source>
</evidence>
<comment type="function">
    <text evidence="3">Binds together with bS18 to 16S ribosomal RNA.</text>
</comment>
<feature type="compositionally biased region" description="Acidic residues" evidence="4">
    <location>
        <begin position="260"/>
        <end position="269"/>
    </location>
</feature>
<dbReference type="CDD" id="cd00473">
    <property type="entry name" value="bS6"/>
    <property type="match status" value="1"/>
</dbReference>
<dbReference type="GO" id="GO:0003735">
    <property type="term" value="F:structural constituent of ribosome"/>
    <property type="evidence" value="ECO:0007669"/>
    <property type="project" value="InterPro"/>
</dbReference>
<keyword evidence="3" id="KW-0699">rRNA-binding</keyword>
<dbReference type="InterPro" id="IPR014717">
    <property type="entry name" value="Transl_elong_EF1B/ribsomal_bS6"/>
</dbReference>
<dbReference type="Pfam" id="PF01250">
    <property type="entry name" value="Ribosomal_S6"/>
    <property type="match status" value="1"/>
</dbReference>
<feature type="compositionally biased region" description="Basic and acidic residues" evidence="4">
    <location>
        <begin position="176"/>
        <end position="213"/>
    </location>
</feature>
<organism evidence="5 6">
    <name type="scientific">Candidatus Berkelbacteria bacterium RIFOXYA2_FULL_43_10</name>
    <dbReference type="NCBI Taxonomy" id="1797472"/>
    <lineage>
        <taxon>Bacteria</taxon>
        <taxon>Candidatus Berkelbacteria</taxon>
    </lineage>
</organism>
<dbReference type="STRING" id="1797472.A2215_00565"/>
<evidence type="ECO:0000256" key="3">
    <source>
        <dbReference type="HAMAP-Rule" id="MF_00360"/>
    </source>
</evidence>
<keyword evidence="3 5" id="KW-0689">Ribosomal protein</keyword>
<evidence type="ECO:0000256" key="4">
    <source>
        <dbReference type="SAM" id="MobiDB-lite"/>
    </source>
</evidence>
<dbReference type="NCBIfam" id="TIGR00166">
    <property type="entry name" value="S6"/>
    <property type="match status" value="1"/>
</dbReference>
<feature type="region of interest" description="Disordered" evidence="4">
    <location>
        <begin position="111"/>
        <end position="214"/>
    </location>
</feature>
<keyword evidence="3" id="KW-0694">RNA-binding</keyword>
<name>A0A1F5E6U0_9BACT</name>
<dbReference type="HAMAP" id="MF_00360">
    <property type="entry name" value="Ribosomal_bS6"/>
    <property type="match status" value="1"/>
</dbReference>
<feature type="compositionally biased region" description="Basic and acidic residues" evidence="4">
    <location>
        <begin position="129"/>
        <end position="161"/>
    </location>
</feature>
<comment type="caution">
    <text evidence="5">The sequence shown here is derived from an EMBL/GenBank/DDBJ whole genome shotgun (WGS) entry which is preliminary data.</text>
</comment>
<dbReference type="PANTHER" id="PTHR21011">
    <property type="entry name" value="MITOCHONDRIAL 28S RIBOSOMAL PROTEIN S6"/>
    <property type="match status" value="1"/>
</dbReference>
<gene>
    <name evidence="3" type="primary">rpsF</name>
    <name evidence="5" type="ORF">A2215_00565</name>
</gene>
<dbReference type="AlphaFoldDB" id="A0A1F5E6U0"/>
<dbReference type="EMBL" id="MEZY01000039">
    <property type="protein sequence ID" value="OGD63051.1"/>
    <property type="molecule type" value="Genomic_DNA"/>
</dbReference>
<dbReference type="GO" id="GO:1990904">
    <property type="term" value="C:ribonucleoprotein complex"/>
    <property type="evidence" value="ECO:0007669"/>
    <property type="project" value="UniProtKB-KW"/>
</dbReference>
<sequence>MRQYELTYLVSDSVSDSDITKVSGKVNAAISGGKILKEDNWGRRKLAYNIQKQQFATYIMLHFELEPEHLSELEHELKVSPEVIRHLLIVKDFGKEKLELTADEIAATEDIEEAAGSEKSFEVVEGETEESRDLMAKREKGEDAEEANKDDPNRHLPDRQAGESSPQIDTNEESSTDIKKKVEGESKDEVDAKVEAKTDIESEKAVEKTEKPKKPVAVAKIIDKDEEELKTPAKKKVVKKVEKKETTEEAADRLTKLDKELDDILGDEL</sequence>
<dbReference type="Proteomes" id="UP000178583">
    <property type="component" value="Unassembled WGS sequence"/>
</dbReference>
<accession>A0A1F5E6U0</accession>
<comment type="similarity">
    <text evidence="1 3">Belongs to the bacterial ribosomal protein bS6 family.</text>
</comment>
<reference evidence="5 6" key="1">
    <citation type="journal article" date="2016" name="Nat. Commun.">
        <title>Thousands of microbial genomes shed light on interconnected biogeochemical processes in an aquifer system.</title>
        <authorList>
            <person name="Anantharaman K."/>
            <person name="Brown C.T."/>
            <person name="Hug L.A."/>
            <person name="Sharon I."/>
            <person name="Castelle C.J."/>
            <person name="Probst A.J."/>
            <person name="Thomas B.C."/>
            <person name="Singh A."/>
            <person name="Wilkins M.J."/>
            <person name="Karaoz U."/>
            <person name="Brodie E.L."/>
            <person name="Williams K.H."/>
            <person name="Hubbard S.S."/>
            <person name="Banfield J.F."/>
        </authorList>
    </citation>
    <scope>NUCLEOTIDE SEQUENCE [LARGE SCALE GENOMIC DNA]</scope>
</reference>
<dbReference type="GO" id="GO:0070181">
    <property type="term" value="F:small ribosomal subunit rRNA binding"/>
    <property type="evidence" value="ECO:0007669"/>
    <property type="project" value="TreeGrafter"/>
</dbReference>
<dbReference type="InterPro" id="IPR035980">
    <property type="entry name" value="Ribosomal_bS6_sf"/>
</dbReference>
<dbReference type="InterPro" id="IPR000529">
    <property type="entry name" value="Ribosomal_bS6"/>
</dbReference>
<dbReference type="GO" id="GO:0005737">
    <property type="term" value="C:cytoplasm"/>
    <property type="evidence" value="ECO:0007669"/>
    <property type="project" value="UniProtKB-ARBA"/>
</dbReference>
<feature type="region of interest" description="Disordered" evidence="4">
    <location>
        <begin position="232"/>
        <end position="269"/>
    </location>
</feature>
<proteinExistence type="inferred from homology"/>
<evidence type="ECO:0000256" key="1">
    <source>
        <dbReference type="ARBA" id="ARBA00009512"/>
    </source>
</evidence>
<dbReference type="InterPro" id="IPR020814">
    <property type="entry name" value="Ribosomal_S6_plastid/chlpt"/>
</dbReference>
<dbReference type="SUPFAM" id="SSF54995">
    <property type="entry name" value="Ribosomal protein S6"/>
    <property type="match status" value="1"/>
</dbReference>
<keyword evidence="3" id="KW-0687">Ribonucleoprotein</keyword>
<dbReference type="Gene3D" id="3.30.70.60">
    <property type="match status" value="1"/>
</dbReference>
<evidence type="ECO:0000313" key="6">
    <source>
        <dbReference type="Proteomes" id="UP000178583"/>
    </source>
</evidence>
<dbReference type="GO" id="GO:0006412">
    <property type="term" value="P:translation"/>
    <property type="evidence" value="ECO:0007669"/>
    <property type="project" value="UniProtKB-UniRule"/>
</dbReference>
<evidence type="ECO:0000256" key="2">
    <source>
        <dbReference type="ARBA" id="ARBA00035294"/>
    </source>
</evidence>
<dbReference type="PANTHER" id="PTHR21011:SF1">
    <property type="entry name" value="SMALL RIBOSOMAL SUBUNIT PROTEIN BS6M"/>
    <property type="match status" value="1"/>
</dbReference>